<dbReference type="EMBL" id="CAICTM010002007">
    <property type="protein sequence ID" value="CAB9527503.1"/>
    <property type="molecule type" value="Genomic_DNA"/>
</dbReference>
<dbReference type="PANTHER" id="PTHR19328:SF53">
    <property type="entry name" value="MEMBRANE PROTEIN"/>
    <property type="match status" value="1"/>
</dbReference>
<feature type="region of interest" description="Disordered" evidence="1">
    <location>
        <begin position="413"/>
        <end position="454"/>
    </location>
</feature>
<dbReference type="InterPro" id="IPR054539">
    <property type="entry name" value="Beta-prop_PDH"/>
</dbReference>
<accession>A0A9N8HYJ4</accession>
<evidence type="ECO:0000313" key="4">
    <source>
        <dbReference type="Proteomes" id="UP001153069"/>
    </source>
</evidence>
<organism evidence="3 4">
    <name type="scientific">Seminavis robusta</name>
    <dbReference type="NCBI Taxonomy" id="568900"/>
    <lineage>
        <taxon>Eukaryota</taxon>
        <taxon>Sar</taxon>
        <taxon>Stramenopiles</taxon>
        <taxon>Ochrophyta</taxon>
        <taxon>Bacillariophyta</taxon>
        <taxon>Bacillariophyceae</taxon>
        <taxon>Bacillariophycidae</taxon>
        <taxon>Naviculales</taxon>
        <taxon>Naviculaceae</taxon>
        <taxon>Seminavis</taxon>
    </lineage>
</organism>
<comment type="caution">
    <text evidence="3">The sequence shown here is derived from an EMBL/GenBank/DDBJ whole genome shotgun (WGS) entry which is preliminary data.</text>
</comment>
<gene>
    <name evidence="3" type="ORF">SEMRO_2009_G310700.1</name>
</gene>
<feature type="compositionally biased region" description="Low complexity" evidence="1">
    <location>
        <begin position="422"/>
        <end position="438"/>
    </location>
</feature>
<evidence type="ECO:0000256" key="1">
    <source>
        <dbReference type="SAM" id="MobiDB-lite"/>
    </source>
</evidence>
<evidence type="ECO:0000313" key="3">
    <source>
        <dbReference type="EMBL" id="CAB9527503.1"/>
    </source>
</evidence>
<sequence length="485" mass="53364">MSCVTVIPEAWVAPNFCAYVVPVEIDQARSIRSVGTSDFIALERGEQSVVYFYDSDGDGLADSRQVLAEASSLNHGIAIQEGYLYASSSTNVYRWPINETDFLQDVGDQETVIYNINADGMGGAPFGHTTRTLEFDEEGRLYVSVGSNGNVDADSFRSRIRRFDWGNDTSVFPLDFLEGEVFADGLRNEVGLAFDRFGDLWGVENSADRLVRNDIGGDIHEDNPAEELNRFKEADKGKHWGYPQCWTEFLVPPPYGEGIGTVWAWPSFLEDGAITDDECRNNTVRPVMSLQGHSAPLGITFYEWKDPADCPAACPPDVAFPKSMNGYAFMAYHGSWNRDVPTGYKVVYVEMDEYGDPIGEYPYDLLKHEPPDARWDDGFRPVDVSFDDCGRLLISSDGSRGDGYAGSKIVRMENTAPPPTATPTNSASPSISPSLSPSVQFPRKSDQGDNNKNLGSSLSASVSVMPRWLSTIVGVTVSLWLTFGG</sequence>
<feature type="domain" description="Pyrroloquinoline quinone-dependent pyranose dehydrogenase beta-propeller" evidence="2">
    <location>
        <begin position="12"/>
        <end position="401"/>
    </location>
</feature>
<dbReference type="InterPro" id="IPR011042">
    <property type="entry name" value="6-blade_b-propeller_TolB-like"/>
</dbReference>
<protein>
    <submittedName>
        <fullName evidence="3">Inherit from COG: Dehydrogenase</fullName>
    </submittedName>
</protein>
<keyword evidence="4" id="KW-1185">Reference proteome</keyword>
<dbReference type="Proteomes" id="UP001153069">
    <property type="component" value="Unassembled WGS sequence"/>
</dbReference>
<dbReference type="AlphaFoldDB" id="A0A9N8HYJ4"/>
<name>A0A9N8HYJ4_9STRA</name>
<dbReference type="Pfam" id="PF22807">
    <property type="entry name" value="TrAA12"/>
    <property type="match status" value="1"/>
</dbReference>
<dbReference type="PANTHER" id="PTHR19328">
    <property type="entry name" value="HEDGEHOG-INTERACTING PROTEIN"/>
    <property type="match status" value="1"/>
</dbReference>
<reference evidence="3" key="1">
    <citation type="submission" date="2020-06" db="EMBL/GenBank/DDBJ databases">
        <authorList>
            <consortium name="Plant Systems Biology data submission"/>
        </authorList>
    </citation>
    <scope>NUCLEOTIDE SEQUENCE</scope>
    <source>
        <strain evidence="3">D6</strain>
    </source>
</reference>
<proteinExistence type="predicted"/>
<dbReference type="SUPFAM" id="SSF50952">
    <property type="entry name" value="Soluble quinoprotein glucose dehydrogenase"/>
    <property type="match status" value="1"/>
</dbReference>
<dbReference type="Gene3D" id="2.120.10.30">
    <property type="entry name" value="TolB, C-terminal domain"/>
    <property type="match status" value="1"/>
</dbReference>
<dbReference type="InterPro" id="IPR011041">
    <property type="entry name" value="Quinoprot_gluc/sorb_DH_b-prop"/>
</dbReference>
<dbReference type="OrthoDB" id="507128at2759"/>
<evidence type="ECO:0000259" key="2">
    <source>
        <dbReference type="Pfam" id="PF22807"/>
    </source>
</evidence>